<proteinExistence type="predicted"/>
<reference evidence="2 3" key="1">
    <citation type="submission" date="2016-06" db="EMBL/GenBank/DDBJ databases">
        <title>Comparative genomics of the ectomycorrhizal sister species Rhizopogon vinicolor and Rhizopogon vesiculosus (Basidiomycota: Boletales) reveals a divergence of the mating type B locus.</title>
        <authorList>
            <consortium name="DOE Joint Genome Institute"/>
            <person name="Mujic A.B."/>
            <person name="Kuo A."/>
            <person name="Tritt A."/>
            <person name="Lipzen A."/>
            <person name="Chen C."/>
            <person name="Johnson J."/>
            <person name="Sharma A."/>
            <person name="Barry K."/>
            <person name="Grigoriev I.V."/>
            <person name="Spatafora J.W."/>
        </authorList>
    </citation>
    <scope>NUCLEOTIDE SEQUENCE [LARGE SCALE GENOMIC DNA]</scope>
    <source>
        <strain evidence="2 3">AM-OR11-026</strain>
    </source>
</reference>
<evidence type="ECO:0000256" key="1">
    <source>
        <dbReference type="SAM" id="Phobius"/>
    </source>
</evidence>
<evidence type="ECO:0000313" key="2">
    <source>
        <dbReference type="EMBL" id="OAX33095.1"/>
    </source>
</evidence>
<keyword evidence="3" id="KW-1185">Reference proteome</keyword>
<organism evidence="2 3">
    <name type="scientific">Rhizopogon vinicolor AM-OR11-026</name>
    <dbReference type="NCBI Taxonomy" id="1314800"/>
    <lineage>
        <taxon>Eukaryota</taxon>
        <taxon>Fungi</taxon>
        <taxon>Dikarya</taxon>
        <taxon>Basidiomycota</taxon>
        <taxon>Agaricomycotina</taxon>
        <taxon>Agaricomycetes</taxon>
        <taxon>Agaricomycetidae</taxon>
        <taxon>Boletales</taxon>
        <taxon>Suillineae</taxon>
        <taxon>Rhizopogonaceae</taxon>
        <taxon>Rhizopogon</taxon>
    </lineage>
</organism>
<evidence type="ECO:0000313" key="3">
    <source>
        <dbReference type="Proteomes" id="UP000092154"/>
    </source>
</evidence>
<dbReference type="Proteomes" id="UP000092154">
    <property type="component" value="Unassembled WGS sequence"/>
</dbReference>
<evidence type="ECO:0008006" key="4">
    <source>
        <dbReference type="Google" id="ProtNLM"/>
    </source>
</evidence>
<dbReference type="InParanoid" id="A0A1B7MKF9"/>
<dbReference type="OrthoDB" id="3166422at2759"/>
<name>A0A1B7MKF9_9AGAM</name>
<sequence length="474" mass="54408">MNLAPTLPTQSKRQPHPVNPIAHLDEIQVFERLSTLPQGVPHMLYSRTKKSSKLPLPWLEYTNFCGRTYFYNLTLRVCTEENMYDHRLRTELYNAAIFNSAWFETDGHERWPWPSDVQHLLWYCRTTKEPHFAGITMSCQDGGVFEFLHDDTHLGQAEMWDFLYKYPMHYTRLPPFVEAQFLCAVAYGANEKALLTDHANLPFTNEEWEGIMDVYNDLKGRVGGPDGSYFVPSLIWHMAKTMKDVWSSRQHHRFGSIQAQTARAPIQTDVTSGGSTLRMITGILFLGAHSVYFERLQNVLLTDDLMCSREFGGLVDSLITEWENSNLLATVFLGSNIGFIALNNLPVLQKTASLASTLCSITSLIIGMSYLWQHRSRSYPGYLQIHRYINHRLLTLDPQTVRLITACFLSVPVVMLQWSALCFLVSIMSFSIQEVNKLGGEFLSTLLSVLVIYFFGAVIFFWKLWRDVQSLVKQ</sequence>
<feature type="transmembrane region" description="Helical" evidence="1">
    <location>
        <begin position="403"/>
        <end position="430"/>
    </location>
</feature>
<dbReference type="EMBL" id="KV448840">
    <property type="protein sequence ID" value="OAX33095.1"/>
    <property type="molecule type" value="Genomic_DNA"/>
</dbReference>
<keyword evidence="1" id="KW-0812">Transmembrane</keyword>
<keyword evidence="1" id="KW-0472">Membrane</keyword>
<feature type="transmembrane region" description="Helical" evidence="1">
    <location>
        <begin position="352"/>
        <end position="372"/>
    </location>
</feature>
<keyword evidence="1" id="KW-1133">Transmembrane helix</keyword>
<protein>
    <recommendedName>
        <fullName evidence="4">WW domain-containing protein</fullName>
    </recommendedName>
</protein>
<feature type="transmembrane region" description="Helical" evidence="1">
    <location>
        <begin position="442"/>
        <end position="465"/>
    </location>
</feature>
<gene>
    <name evidence="2" type="ORF">K503DRAFT_869768</name>
</gene>
<accession>A0A1B7MKF9</accession>
<dbReference type="AlphaFoldDB" id="A0A1B7MKF9"/>